<evidence type="ECO:0000256" key="5">
    <source>
        <dbReference type="ARBA" id="ARBA00023159"/>
    </source>
</evidence>
<dbReference type="InterPro" id="IPR016177">
    <property type="entry name" value="DNA-bd_dom_sf"/>
</dbReference>
<dbReference type="EMBL" id="CP144696">
    <property type="protein sequence ID" value="WVZ11809.1"/>
    <property type="molecule type" value="Genomic_DNA"/>
</dbReference>
<evidence type="ECO:0000256" key="6">
    <source>
        <dbReference type="ARBA" id="ARBA00023163"/>
    </source>
</evidence>
<dbReference type="FunFam" id="3.30.730.10:FF:000002">
    <property type="entry name" value="AP2-like ethylene-responsive transcription factor"/>
    <property type="match status" value="1"/>
</dbReference>
<keyword evidence="6" id="KW-0804">Transcription</keyword>
<dbReference type="GO" id="GO:0003700">
    <property type="term" value="F:DNA-binding transcription factor activity"/>
    <property type="evidence" value="ECO:0007669"/>
    <property type="project" value="InterPro"/>
</dbReference>
<organism evidence="11 12">
    <name type="scientific">Vigna mungo</name>
    <name type="common">Black gram</name>
    <name type="synonym">Phaseolus mungo</name>
    <dbReference type="NCBI Taxonomy" id="3915"/>
    <lineage>
        <taxon>Eukaryota</taxon>
        <taxon>Viridiplantae</taxon>
        <taxon>Streptophyta</taxon>
        <taxon>Embryophyta</taxon>
        <taxon>Tracheophyta</taxon>
        <taxon>Spermatophyta</taxon>
        <taxon>Magnoliopsida</taxon>
        <taxon>eudicotyledons</taxon>
        <taxon>Gunneridae</taxon>
        <taxon>Pentapetalae</taxon>
        <taxon>rosids</taxon>
        <taxon>fabids</taxon>
        <taxon>Fabales</taxon>
        <taxon>Fabaceae</taxon>
        <taxon>Papilionoideae</taxon>
        <taxon>50 kb inversion clade</taxon>
        <taxon>NPAAA clade</taxon>
        <taxon>indigoferoid/millettioid clade</taxon>
        <taxon>Phaseoleae</taxon>
        <taxon>Vigna</taxon>
    </lineage>
</organism>
<dbReference type="AlphaFoldDB" id="A0AAQ3S192"/>
<keyword evidence="12" id="KW-1185">Reference proteome</keyword>
<evidence type="ECO:0000256" key="8">
    <source>
        <dbReference type="ARBA" id="ARBA00037973"/>
    </source>
</evidence>
<dbReference type="InterPro" id="IPR001471">
    <property type="entry name" value="AP2/ERF_dom"/>
</dbReference>
<keyword evidence="2" id="KW-0677">Repeat</keyword>
<dbReference type="SUPFAM" id="SSF54171">
    <property type="entry name" value="DNA-binding domain"/>
    <property type="match status" value="2"/>
</dbReference>
<evidence type="ECO:0000256" key="7">
    <source>
        <dbReference type="ARBA" id="ARBA00023242"/>
    </source>
</evidence>
<dbReference type="Pfam" id="PF00847">
    <property type="entry name" value="AP2"/>
    <property type="match status" value="1"/>
</dbReference>
<keyword evidence="4" id="KW-0238">DNA-binding</keyword>
<evidence type="ECO:0000259" key="10">
    <source>
        <dbReference type="PROSITE" id="PS51032"/>
    </source>
</evidence>
<evidence type="ECO:0000313" key="12">
    <source>
        <dbReference type="Proteomes" id="UP001374535"/>
    </source>
</evidence>
<evidence type="ECO:0000256" key="2">
    <source>
        <dbReference type="ARBA" id="ARBA00022737"/>
    </source>
</evidence>
<dbReference type="GO" id="GO:0005634">
    <property type="term" value="C:nucleus"/>
    <property type="evidence" value="ECO:0007669"/>
    <property type="project" value="UniProtKB-SubCell"/>
</dbReference>
<dbReference type="Proteomes" id="UP001374535">
    <property type="component" value="Chromosome 5"/>
</dbReference>
<dbReference type="PANTHER" id="PTHR32467:SF172">
    <property type="entry name" value="OS09G0423800 PROTEIN"/>
    <property type="match status" value="1"/>
</dbReference>
<evidence type="ECO:0000256" key="4">
    <source>
        <dbReference type="ARBA" id="ARBA00023125"/>
    </source>
</evidence>
<comment type="subcellular location">
    <subcellularLocation>
        <location evidence="1">Nucleus</location>
    </subcellularLocation>
</comment>
<evidence type="ECO:0000256" key="1">
    <source>
        <dbReference type="ARBA" id="ARBA00004123"/>
    </source>
</evidence>
<dbReference type="FunFam" id="3.30.730.10:FF:000004">
    <property type="entry name" value="AP2-like ethylene-responsive transcription factor"/>
    <property type="match status" value="1"/>
</dbReference>
<comment type="similarity">
    <text evidence="8">Belongs to the AP2/ERF transcription factor family. AP2 subfamily.</text>
</comment>
<sequence>MVQPFSMAKRSHSQLRTQKNNATNIANNLNATNTVPTKVKRTRRSVPRDSPPQRSSIYRGVTRHRWTGRYEAHLWDKHCWNETQNKKGRQGAYDNEVAAAHAYDLAALKYWGQDTILNFPLSNYLNELKEMEGQSREEYIGSLRRKSSGFSRGISKYRGVARHHHNGRWEARIGKVFGNKYLYLGTYATQEEAATAYDLAAIEYRGLNAVTNFDLSRYIKWLKPNNNTNNNDQISINLSDMNNNCTSSSFTPNPDQEQEQELSFLHNQDSLNTVVEEATSVTHQPRAAGATSALELLLQSSKFKEMMEMTSVANMSTQMESELPQCTFPDHIQTYFEYEDSNRYEEVDDLMFKFNEFSSIVPFYHCDEFQS</sequence>
<dbReference type="CDD" id="cd00018">
    <property type="entry name" value="AP2"/>
    <property type="match status" value="1"/>
</dbReference>
<dbReference type="Gene3D" id="3.30.730.10">
    <property type="entry name" value="AP2/ERF domain"/>
    <property type="match status" value="2"/>
</dbReference>
<protein>
    <recommendedName>
        <fullName evidence="10">AP2/ERF domain-containing protein</fullName>
    </recommendedName>
</protein>
<evidence type="ECO:0000313" key="11">
    <source>
        <dbReference type="EMBL" id="WVZ11809.1"/>
    </source>
</evidence>
<feature type="domain" description="AP2/ERF" evidence="10">
    <location>
        <begin position="156"/>
        <end position="214"/>
    </location>
</feature>
<dbReference type="InterPro" id="IPR036955">
    <property type="entry name" value="AP2/ERF_dom_sf"/>
</dbReference>
<keyword evidence="7" id="KW-0539">Nucleus</keyword>
<gene>
    <name evidence="11" type="ORF">V8G54_016339</name>
</gene>
<reference evidence="11 12" key="1">
    <citation type="journal article" date="2023" name="Life. Sci Alliance">
        <title>Evolutionary insights into 3D genome organization and epigenetic landscape of Vigna mungo.</title>
        <authorList>
            <person name="Junaid A."/>
            <person name="Singh B."/>
            <person name="Bhatia S."/>
        </authorList>
    </citation>
    <scope>NUCLEOTIDE SEQUENCE [LARGE SCALE GENOMIC DNA]</scope>
    <source>
        <strain evidence="11">Urdbean</strain>
    </source>
</reference>
<keyword evidence="5" id="KW-0010">Activator</keyword>
<accession>A0AAQ3S192</accession>
<dbReference type="GO" id="GO:0003677">
    <property type="term" value="F:DNA binding"/>
    <property type="evidence" value="ECO:0007669"/>
    <property type="project" value="UniProtKB-KW"/>
</dbReference>
<dbReference type="PANTHER" id="PTHR32467">
    <property type="entry name" value="AP2-LIKE ETHYLENE-RESPONSIVE TRANSCRIPTION FACTOR"/>
    <property type="match status" value="1"/>
</dbReference>
<proteinExistence type="inferred from homology"/>
<feature type="domain" description="AP2/ERF" evidence="10">
    <location>
        <begin position="57"/>
        <end position="120"/>
    </location>
</feature>
<evidence type="ECO:0000256" key="3">
    <source>
        <dbReference type="ARBA" id="ARBA00023015"/>
    </source>
</evidence>
<name>A0AAQ3S192_VIGMU</name>
<keyword evidence="3" id="KW-0805">Transcription regulation</keyword>
<dbReference type="PRINTS" id="PR00367">
    <property type="entry name" value="ETHRSPELEMNT"/>
</dbReference>
<feature type="region of interest" description="Disordered" evidence="9">
    <location>
        <begin position="1"/>
        <end position="20"/>
    </location>
</feature>
<dbReference type="SMART" id="SM00380">
    <property type="entry name" value="AP2"/>
    <property type="match status" value="2"/>
</dbReference>
<evidence type="ECO:0000256" key="9">
    <source>
        <dbReference type="SAM" id="MobiDB-lite"/>
    </source>
</evidence>
<dbReference type="PROSITE" id="PS51032">
    <property type="entry name" value="AP2_ERF"/>
    <property type="match status" value="2"/>
</dbReference>